<accession>A0ABT5U976</accession>
<evidence type="ECO:0000256" key="2">
    <source>
        <dbReference type="ARBA" id="ARBA00021549"/>
    </source>
</evidence>
<dbReference type="Gene3D" id="3.55.40.10">
    <property type="entry name" value="minor pseudopilin epsh domain"/>
    <property type="match status" value="1"/>
</dbReference>
<dbReference type="InterPro" id="IPR012902">
    <property type="entry name" value="N_methyl_site"/>
</dbReference>
<keyword evidence="13" id="KW-1185">Reference proteome</keyword>
<gene>
    <name evidence="12" type="ORF">ORQ98_11305</name>
</gene>
<keyword evidence="4" id="KW-0488">Methylation</keyword>
<dbReference type="InterPro" id="IPR022346">
    <property type="entry name" value="T2SS_GspH"/>
</dbReference>
<dbReference type="InterPro" id="IPR045584">
    <property type="entry name" value="Pilin-like"/>
</dbReference>
<feature type="domain" description="General secretion pathway GspH" evidence="11">
    <location>
        <begin position="41"/>
        <end position="147"/>
    </location>
</feature>
<dbReference type="RefSeq" id="WP_274688912.1">
    <property type="nucleotide sequence ID" value="NZ_JAPMOU010000011.1"/>
</dbReference>
<dbReference type="EMBL" id="JAPMOU010000011">
    <property type="protein sequence ID" value="MDE1462556.1"/>
    <property type="molecule type" value="Genomic_DNA"/>
</dbReference>
<keyword evidence="5" id="KW-0997">Cell inner membrane</keyword>
<keyword evidence="7" id="KW-1133">Transmembrane helix</keyword>
<evidence type="ECO:0000256" key="10">
    <source>
        <dbReference type="ARBA" id="ARBA00030775"/>
    </source>
</evidence>
<comment type="caution">
    <text evidence="12">The sequence shown here is derived from an EMBL/GenBank/DDBJ whole genome shotgun (WGS) entry which is preliminary data.</text>
</comment>
<dbReference type="NCBIfam" id="TIGR02532">
    <property type="entry name" value="IV_pilin_GFxxxE"/>
    <property type="match status" value="1"/>
</dbReference>
<evidence type="ECO:0000256" key="7">
    <source>
        <dbReference type="ARBA" id="ARBA00022989"/>
    </source>
</evidence>
<keyword evidence="8" id="KW-0472">Membrane</keyword>
<reference evidence="12 13" key="1">
    <citation type="submission" date="2022-11" db="EMBL/GenBank/DDBJ databases">
        <title>Spartinivicinus poritis sp. nov., isolated from scleractinian coral Porites lutea.</title>
        <authorList>
            <person name="Zhang G."/>
            <person name="Cai L."/>
            <person name="Wei Q."/>
        </authorList>
    </citation>
    <scope>NUCLEOTIDE SEQUENCE [LARGE SCALE GENOMIC DNA]</scope>
    <source>
        <strain evidence="12 13">A2-2</strain>
    </source>
</reference>
<keyword evidence="3" id="KW-1003">Cell membrane</keyword>
<keyword evidence="6" id="KW-0812">Transmembrane</keyword>
<evidence type="ECO:0000313" key="13">
    <source>
        <dbReference type="Proteomes" id="UP001528823"/>
    </source>
</evidence>
<comment type="subcellular location">
    <subcellularLocation>
        <location evidence="1">Cell inner membrane</location>
        <topology evidence="1">Single-pass membrane protein</topology>
    </subcellularLocation>
</comment>
<dbReference type="PROSITE" id="PS00409">
    <property type="entry name" value="PROKAR_NTER_METHYL"/>
    <property type="match status" value="1"/>
</dbReference>
<proteinExistence type="inferred from homology"/>
<evidence type="ECO:0000256" key="6">
    <source>
        <dbReference type="ARBA" id="ARBA00022692"/>
    </source>
</evidence>
<comment type="similarity">
    <text evidence="9">Belongs to the GSP H family.</text>
</comment>
<evidence type="ECO:0000256" key="1">
    <source>
        <dbReference type="ARBA" id="ARBA00004377"/>
    </source>
</evidence>
<organism evidence="12 13">
    <name type="scientific">Spartinivicinus poritis</name>
    <dbReference type="NCBI Taxonomy" id="2994640"/>
    <lineage>
        <taxon>Bacteria</taxon>
        <taxon>Pseudomonadati</taxon>
        <taxon>Pseudomonadota</taxon>
        <taxon>Gammaproteobacteria</taxon>
        <taxon>Oceanospirillales</taxon>
        <taxon>Zooshikellaceae</taxon>
        <taxon>Spartinivicinus</taxon>
    </lineage>
</organism>
<dbReference type="SUPFAM" id="SSF54523">
    <property type="entry name" value="Pili subunits"/>
    <property type="match status" value="1"/>
</dbReference>
<evidence type="ECO:0000256" key="3">
    <source>
        <dbReference type="ARBA" id="ARBA00022475"/>
    </source>
</evidence>
<name>A0ABT5U976_9GAMM</name>
<dbReference type="Pfam" id="PF12019">
    <property type="entry name" value="GspH"/>
    <property type="match status" value="1"/>
</dbReference>
<evidence type="ECO:0000313" key="12">
    <source>
        <dbReference type="EMBL" id="MDE1462556.1"/>
    </source>
</evidence>
<evidence type="ECO:0000256" key="9">
    <source>
        <dbReference type="ARBA" id="ARBA00025772"/>
    </source>
</evidence>
<sequence length="154" mass="16741">MRTTGFTLIEMLITLAIASILLGVAYPAFNNMINENRLTTTANSFIGALAIARNEAIKRGVQVSVVAKDATDNNNEWGRGWTVQDAANNVIRDFPSLNQQNISLNSTGNINTITFNARGFLATNQDNVDIQIPGSTTSRLVTITRSGVTRIEKL</sequence>
<dbReference type="Proteomes" id="UP001528823">
    <property type="component" value="Unassembled WGS sequence"/>
</dbReference>
<dbReference type="Pfam" id="PF07963">
    <property type="entry name" value="N_methyl"/>
    <property type="match status" value="1"/>
</dbReference>
<evidence type="ECO:0000256" key="8">
    <source>
        <dbReference type="ARBA" id="ARBA00023136"/>
    </source>
</evidence>
<evidence type="ECO:0000259" key="11">
    <source>
        <dbReference type="Pfam" id="PF12019"/>
    </source>
</evidence>
<protein>
    <recommendedName>
        <fullName evidence="2">Type II secretion system protein H</fullName>
    </recommendedName>
    <alternativeName>
        <fullName evidence="10">General secretion pathway protein H</fullName>
    </alternativeName>
</protein>
<evidence type="ECO:0000256" key="4">
    <source>
        <dbReference type="ARBA" id="ARBA00022481"/>
    </source>
</evidence>
<evidence type="ECO:0000256" key="5">
    <source>
        <dbReference type="ARBA" id="ARBA00022519"/>
    </source>
</evidence>